<reference evidence="1 2" key="1">
    <citation type="submission" date="2018-12" db="EMBL/GenBank/DDBJ databases">
        <authorList>
            <consortium name="Pathogen Informatics"/>
        </authorList>
    </citation>
    <scope>NUCLEOTIDE SEQUENCE [LARGE SCALE GENOMIC DNA]</scope>
    <source>
        <strain evidence="1 2">NCTC11466</strain>
    </source>
</reference>
<organism evidence="1 2">
    <name type="scientific">Cedecea lapagei</name>
    <dbReference type="NCBI Taxonomy" id="158823"/>
    <lineage>
        <taxon>Bacteria</taxon>
        <taxon>Pseudomonadati</taxon>
        <taxon>Pseudomonadota</taxon>
        <taxon>Gammaproteobacteria</taxon>
        <taxon>Enterobacterales</taxon>
        <taxon>Enterobacteriaceae</taxon>
        <taxon>Cedecea</taxon>
    </lineage>
</organism>
<dbReference type="EMBL" id="LR134201">
    <property type="protein sequence ID" value="VEC02030.1"/>
    <property type="molecule type" value="Genomic_DNA"/>
</dbReference>
<sequence>MRMTSRKKEILSFFEPEHRQWVTSEIGAPPFDVSGVAYLLHGMESFDRRHQLESTRRTLEAMVSDGLLEKITSYEQRQDTTQSGAGKGVWCNCSRYGLTGTVSVVRDTGGKRDAIDGEAVRMD</sequence>
<name>A0A3S4KXF2_9ENTR</name>
<dbReference type="RefSeq" id="WP_126358180.1">
    <property type="nucleotide sequence ID" value="NZ_LR134201.1"/>
</dbReference>
<proteinExistence type="predicted"/>
<accession>A0A3S4KXF2</accession>
<evidence type="ECO:0000313" key="2">
    <source>
        <dbReference type="Proteomes" id="UP000274122"/>
    </source>
</evidence>
<gene>
    <name evidence="1" type="ORF">NCTC11466_04569</name>
</gene>
<evidence type="ECO:0000313" key="1">
    <source>
        <dbReference type="EMBL" id="VEC02030.1"/>
    </source>
</evidence>
<protein>
    <submittedName>
        <fullName evidence="1">Uncharacterized protein</fullName>
    </submittedName>
</protein>
<keyword evidence="2" id="KW-1185">Reference proteome</keyword>
<dbReference type="OrthoDB" id="6454938at2"/>
<dbReference type="KEGG" id="clap:NCTC11466_04569"/>
<dbReference type="AlphaFoldDB" id="A0A3S4KXF2"/>
<dbReference type="Proteomes" id="UP000274122">
    <property type="component" value="Chromosome"/>
</dbReference>